<proteinExistence type="predicted"/>
<keyword evidence="7" id="KW-1185">Reference proteome</keyword>
<accession>A0A1Z3HPL3</accession>
<dbReference type="OrthoDB" id="9803361at2"/>
<evidence type="ECO:0000259" key="5">
    <source>
        <dbReference type="Pfam" id="PF03544"/>
    </source>
</evidence>
<feature type="domain" description="TonB C-terminal" evidence="5">
    <location>
        <begin position="17"/>
        <end position="69"/>
    </location>
</feature>
<dbReference type="GO" id="GO:0016020">
    <property type="term" value="C:membrane"/>
    <property type="evidence" value="ECO:0007669"/>
    <property type="project" value="UniProtKB-SubCell"/>
</dbReference>
<sequence length="82" mass="8860">MAYALDHCLDTPPATAYVGVVLDSQGNLQSDLAILSSSGYAILDEAARATIQQHDFSPPAELTAYSIEVEIENYPDDCPERT</sequence>
<keyword evidence="4" id="KW-0472">Membrane</keyword>
<dbReference type="Pfam" id="PF03544">
    <property type="entry name" value="TonB_C"/>
    <property type="match status" value="1"/>
</dbReference>
<dbReference type="RefSeq" id="WP_088430299.1">
    <property type="nucleotide sequence ID" value="NZ_CP021983.2"/>
</dbReference>
<reference evidence="6 7" key="1">
    <citation type="journal article" date="2016" name="Biochim. Biophys. Acta">
        <title>Characterization of red-shifted phycobilisomes isolated from the chlorophyll f-containing cyanobacterium Halomicronema hongdechloris.</title>
        <authorList>
            <person name="Li Y."/>
            <person name="Lin Y."/>
            <person name="Garvey C.J."/>
            <person name="Birch D."/>
            <person name="Corkery R.W."/>
            <person name="Loughlin P.C."/>
            <person name="Scheer H."/>
            <person name="Willows R.D."/>
            <person name="Chen M."/>
        </authorList>
    </citation>
    <scope>NUCLEOTIDE SEQUENCE [LARGE SCALE GENOMIC DNA]</scope>
    <source>
        <strain evidence="6 7">C2206</strain>
    </source>
</reference>
<dbReference type="NCBIfam" id="TIGR01352">
    <property type="entry name" value="tonB_Cterm"/>
    <property type="match status" value="1"/>
</dbReference>
<protein>
    <recommendedName>
        <fullName evidence="5">TonB C-terminal domain-containing protein</fullName>
    </recommendedName>
</protein>
<comment type="subcellular location">
    <subcellularLocation>
        <location evidence="1">Membrane</location>
        <topology evidence="1">Single-pass membrane protein</topology>
    </subcellularLocation>
</comment>
<evidence type="ECO:0000256" key="1">
    <source>
        <dbReference type="ARBA" id="ARBA00004167"/>
    </source>
</evidence>
<keyword evidence="2" id="KW-0812">Transmembrane</keyword>
<keyword evidence="3" id="KW-1133">Transmembrane helix</keyword>
<evidence type="ECO:0000313" key="7">
    <source>
        <dbReference type="Proteomes" id="UP000191901"/>
    </source>
</evidence>
<evidence type="ECO:0000313" key="6">
    <source>
        <dbReference type="EMBL" id="ASC72244.1"/>
    </source>
</evidence>
<dbReference type="Proteomes" id="UP000191901">
    <property type="component" value="Chromosome"/>
</dbReference>
<evidence type="ECO:0000256" key="3">
    <source>
        <dbReference type="ARBA" id="ARBA00022989"/>
    </source>
</evidence>
<dbReference type="InterPro" id="IPR037682">
    <property type="entry name" value="TonB_C"/>
</dbReference>
<dbReference type="EMBL" id="CP021983">
    <property type="protein sequence ID" value="ASC72244.1"/>
    <property type="molecule type" value="Genomic_DNA"/>
</dbReference>
<dbReference type="KEGG" id="hhg:XM38_031990"/>
<organism evidence="6 7">
    <name type="scientific">Halomicronema hongdechloris C2206</name>
    <dbReference type="NCBI Taxonomy" id="1641165"/>
    <lineage>
        <taxon>Bacteria</taxon>
        <taxon>Bacillati</taxon>
        <taxon>Cyanobacteriota</taxon>
        <taxon>Cyanophyceae</taxon>
        <taxon>Nodosilineales</taxon>
        <taxon>Nodosilineaceae</taxon>
        <taxon>Halomicronema</taxon>
    </lineage>
</organism>
<dbReference type="AlphaFoldDB" id="A0A1Z3HPL3"/>
<dbReference type="SUPFAM" id="SSF74653">
    <property type="entry name" value="TolA/TonB C-terminal domain"/>
    <property type="match status" value="1"/>
</dbReference>
<dbReference type="Gene3D" id="3.30.1150.10">
    <property type="match status" value="1"/>
</dbReference>
<gene>
    <name evidence="6" type="ORF">XM38_031990</name>
</gene>
<dbReference type="InterPro" id="IPR006260">
    <property type="entry name" value="TonB/TolA_C"/>
</dbReference>
<dbReference type="GO" id="GO:0055085">
    <property type="term" value="P:transmembrane transport"/>
    <property type="evidence" value="ECO:0007669"/>
    <property type="project" value="InterPro"/>
</dbReference>
<evidence type="ECO:0000256" key="4">
    <source>
        <dbReference type="ARBA" id="ARBA00023136"/>
    </source>
</evidence>
<evidence type="ECO:0000256" key="2">
    <source>
        <dbReference type="ARBA" id="ARBA00022692"/>
    </source>
</evidence>
<name>A0A1Z3HPL3_9CYAN</name>